<dbReference type="Pfam" id="PF13181">
    <property type="entry name" value="TPR_8"/>
    <property type="match status" value="1"/>
</dbReference>
<dbReference type="InterPro" id="IPR019734">
    <property type="entry name" value="TPR_rpt"/>
</dbReference>
<feature type="repeat" description="TPR" evidence="1">
    <location>
        <begin position="62"/>
        <end position="95"/>
    </location>
</feature>
<dbReference type="InterPro" id="IPR052658">
    <property type="entry name" value="TPR-containing"/>
</dbReference>
<feature type="repeat" description="TPR" evidence="1">
    <location>
        <begin position="130"/>
        <end position="163"/>
    </location>
</feature>
<gene>
    <name evidence="2" type="ORF">SPHA_40737</name>
</gene>
<organism evidence="2 3">
    <name type="scientific">Acanthosepion pharaonis</name>
    <name type="common">Pharaoh cuttlefish</name>
    <name type="synonym">Sepia pharaonis</name>
    <dbReference type="NCBI Taxonomy" id="158019"/>
    <lineage>
        <taxon>Eukaryota</taxon>
        <taxon>Metazoa</taxon>
        <taxon>Spiralia</taxon>
        <taxon>Lophotrochozoa</taxon>
        <taxon>Mollusca</taxon>
        <taxon>Cephalopoda</taxon>
        <taxon>Coleoidea</taxon>
        <taxon>Decapodiformes</taxon>
        <taxon>Sepiida</taxon>
        <taxon>Sepiina</taxon>
        <taxon>Sepiidae</taxon>
        <taxon>Acanthosepion</taxon>
    </lineage>
</organism>
<proteinExistence type="predicted"/>
<dbReference type="Proteomes" id="UP000597762">
    <property type="component" value="Unassembled WGS sequence"/>
</dbReference>
<dbReference type="SUPFAM" id="SSF48452">
    <property type="entry name" value="TPR-like"/>
    <property type="match status" value="1"/>
</dbReference>
<dbReference type="AlphaFoldDB" id="A0A812CU89"/>
<dbReference type="OrthoDB" id="2423701at2759"/>
<dbReference type="PANTHER" id="PTHR15544">
    <property type="entry name" value="OSMOSIS RESPONSIVE FACTOR"/>
    <property type="match status" value="1"/>
</dbReference>
<accession>A0A812CU89</accession>
<evidence type="ECO:0000256" key="1">
    <source>
        <dbReference type="PROSITE-ProRule" id="PRU00339"/>
    </source>
</evidence>
<keyword evidence="1" id="KW-0802">TPR repeat</keyword>
<dbReference type="SMART" id="SM00028">
    <property type="entry name" value="TPR"/>
    <property type="match status" value="3"/>
</dbReference>
<dbReference type="Gene3D" id="1.25.40.10">
    <property type="entry name" value="Tetratricopeptide repeat domain"/>
    <property type="match status" value="1"/>
</dbReference>
<evidence type="ECO:0000313" key="2">
    <source>
        <dbReference type="EMBL" id="CAE1277561.1"/>
    </source>
</evidence>
<keyword evidence="3" id="KW-1185">Reference proteome</keyword>
<dbReference type="EMBL" id="CAHIKZ030001935">
    <property type="protein sequence ID" value="CAE1277561.1"/>
    <property type="molecule type" value="Genomic_DNA"/>
</dbReference>
<sequence length="308" mass="35035">MTSFGWKRKIGEKISRTASAAFQADAEEDEDEIDDGQIDWLTLAPKRKFGGGNLLEDTVCKSDRLRQEGNTLCEAERYWEAIKKWDEAIQLTPSNEVLYELKAQVLLILQEVFPAVQFAEKATKLKPNWWSAYQTLGRALLGLGEVKLAVRAFSKAVHLNPTVQELWKEDLQWACTLLEQKKHITAELEESTLTNSATIKELDTESRTDDAEEYIEDVVSQDKDSDDENALADDKYDTYRQQKLVSLRNSDQSLTPKTETVKVHEELSPPHQTSQVKKTVKSLPTNYVLMRKIPAGCEDEFMSPPKPI</sequence>
<comment type="caution">
    <text evidence="2">The sequence shown here is derived from an EMBL/GenBank/DDBJ whole genome shotgun (WGS) entry which is preliminary data.</text>
</comment>
<dbReference type="PANTHER" id="PTHR15544:SF0">
    <property type="entry name" value="TETRATRICOPEPTIDE REPEAT PROTEIN 33"/>
    <property type="match status" value="1"/>
</dbReference>
<dbReference type="PROSITE" id="PS50005">
    <property type="entry name" value="TPR"/>
    <property type="match status" value="2"/>
</dbReference>
<dbReference type="InterPro" id="IPR011990">
    <property type="entry name" value="TPR-like_helical_dom_sf"/>
</dbReference>
<protein>
    <submittedName>
        <fullName evidence="2">Tetratricopeptide repeat protein 33</fullName>
    </submittedName>
</protein>
<evidence type="ECO:0000313" key="3">
    <source>
        <dbReference type="Proteomes" id="UP000597762"/>
    </source>
</evidence>
<reference evidence="2" key="1">
    <citation type="submission" date="2021-01" db="EMBL/GenBank/DDBJ databases">
        <authorList>
            <person name="Li R."/>
            <person name="Bekaert M."/>
        </authorList>
    </citation>
    <scope>NUCLEOTIDE SEQUENCE</scope>
    <source>
        <strain evidence="2">Farmed</strain>
    </source>
</reference>
<name>A0A812CU89_ACAPH</name>